<keyword evidence="3" id="KW-1185">Reference proteome</keyword>
<comment type="caution">
    <text evidence="2">The sequence shown here is derived from an EMBL/GenBank/DDBJ whole genome shotgun (WGS) entry which is preliminary data.</text>
</comment>
<name>A0ABC9VWS7_GRUJA</name>
<reference evidence="2 3" key="1">
    <citation type="submission" date="2024-06" db="EMBL/GenBank/DDBJ databases">
        <title>The draft genome of Grus japonensis, version 3.</title>
        <authorList>
            <person name="Nabeshima K."/>
            <person name="Suzuki S."/>
            <person name="Onuma M."/>
        </authorList>
    </citation>
    <scope>NUCLEOTIDE SEQUENCE [LARGE SCALE GENOMIC DNA]</scope>
    <source>
        <strain evidence="2 3">451A</strain>
    </source>
</reference>
<sequence>MDQGEEQDHEALEETHMGGEVSPLPDHLASTDQEDTLAAGSRGGEEQLGDSHGSQRGSPEVQQDDCEEEEEAKLPCSDISLVKRQREGGSSLTASPSCRAAHHLL</sequence>
<feature type="region of interest" description="Disordered" evidence="1">
    <location>
        <begin position="1"/>
        <end position="105"/>
    </location>
</feature>
<evidence type="ECO:0000256" key="1">
    <source>
        <dbReference type="SAM" id="MobiDB-lite"/>
    </source>
</evidence>
<feature type="compositionally biased region" description="Polar residues" evidence="1">
    <location>
        <begin position="52"/>
        <end position="61"/>
    </location>
</feature>
<gene>
    <name evidence="2" type="ORF">GRJ2_000250400</name>
</gene>
<evidence type="ECO:0000313" key="2">
    <source>
        <dbReference type="EMBL" id="GAB0177851.1"/>
    </source>
</evidence>
<dbReference type="Proteomes" id="UP001623348">
    <property type="component" value="Unassembled WGS sequence"/>
</dbReference>
<evidence type="ECO:0000313" key="3">
    <source>
        <dbReference type="Proteomes" id="UP001623348"/>
    </source>
</evidence>
<organism evidence="2 3">
    <name type="scientific">Grus japonensis</name>
    <name type="common">Japanese crane</name>
    <name type="synonym">Red-crowned crane</name>
    <dbReference type="NCBI Taxonomy" id="30415"/>
    <lineage>
        <taxon>Eukaryota</taxon>
        <taxon>Metazoa</taxon>
        <taxon>Chordata</taxon>
        <taxon>Craniata</taxon>
        <taxon>Vertebrata</taxon>
        <taxon>Euteleostomi</taxon>
        <taxon>Archelosauria</taxon>
        <taxon>Archosauria</taxon>
        <taxon>Dinosauria</taxon>
        <taxon>Saurischia</taxon>
        <taxon>Theropoda</taxon>
        <taxon>Coelurosauria</taxon>
        <taxon>Aves</taxon>
        <taxon>Neognathae</taxon>
        <taxon>Neoaves</taxon>
        <taxon>Gruiformes</taxon>
        <taxon>Gruidae</taxon>
        <taxon>Grus</taxon>
    </lineage>
</organism>
<proteinExistence type="predicted"/>
<dbReference type="AlphaFoldDB" id="A0ABC9VWS7"/>
<accession>A0ABC9VWS7</accession>
<protein>
    <submittedName>
        <fullName evidence="2">Zinc finger protein 239-like</fullName>
    </submittedName>
</protein>
<feature type="compositionally biased region" description="Acidic residues" evidence="1">
    <location>
        <begin position="62"/>
        <end position="71"/>
    </location>
</feature>
<dbReference type="EMBL" id="BAAFJT010000001">
    <property type="protein sequence ID" value="GAB0177851.1"/>
    <property type="molecule type" value="Genomic_DNA"/>
</dbReference>